<evidence type="ECO:0000256" key="1">
    <source>
        <dbReference type="SAM" id="Coils"/>
    </source>
</evidence>
<reference evidence="3 4" key="1">
    <citation type="submission" date="2021-03" db="EMBL/GenBank/DDBJ databases">
        <authorList>
            <person name="King G.J."/>
            <person name="Bancroft I."/>
            <person name="Baten A."/>
            <person name="Bloomfield J."/>
            <person name="Borpatragohain P."/>
            <person name="He Z."/>
            <person name="Irish N."/>
            <person name="Irwin J."/>
            <person name="Liu K."/>
            <person name="Mauleon R.P."/>
            <person name="Moore J."/>
            <person name="Morris R."/>
            <person name="Ostergaard L."/>
            <person name="Wang B."/>
            <person name="Wells R."/>
        </authorList>
    </citation>
    <scope>NUCLEOTIDE SEQUENCE [LARGE SCALE GENOMIC DNA]</scope>
    <source>
        <strain evidence="3">R-o-18</strain>
        <tissue evidence="3">Leaf</tissue>
    </source>
</reference>
<gene>
    <name evidence="3" type="primary">A02p005230.1_BraROA</name>
    <name evidence="3" type="ORF">IGI04_004712</name>
</gene>
<sequence length="382" mass="43714">MDSSSHIRPKKPLLVIGSMINSGSSHPKPSGYSSEPKRDSRNYDDRRSNNWPLKKSRTIVDSNNGNKTVVVEPDTPKLSRQYWKAGDDNEDEHVPYCRNDAKVKVNPQFLHANATSHKCALGALVEVLDNSLDEDVTQSRYVDRIPDMGLENGKHRHGISFSESVSGNEAGELQKVKEESAKHVAKLQRQKAQLESQLKESKCKIQDFEKRHKLKDDSEKLVAVLINQLKQSTAKIKDLEKMQNVNDDESAKQVAELQRQKALLKEESKKVKDESTKQVAELQRQKALLKEESKKVKDESTKQVAELQRQKELLEIESDKLKQSEAKNQDLEYKLKNAAEDFFQERAHRDSTEHNLKNKLREAFSTIHTLTSKVNRLESEKR</sequence>
<evidence type="ECO:0000256" key="2">
    <source>
        <dbReference type="SAM" id="MobiDB-lite"/>
    </source>
</evidence>
<proteinExistence type="predicted"/>
<feature type="coiled-coil region" evidence="1">
    <location>
        <begin position="173"/>
        <end position="380"/>
    </location>
</feature>
<feature type="region of interest" description="Disordered" evidence="2">
    <location>
        <begin position="1"/>
        <end position="67"/>
    </location>
</feature>
<protein>
    <submittedName>
        <fullName evidence="3">Uncharacterized protein</fullName>
    </submittedName>
</protein>
<dbReference type="InterPro" id="IPR045261">
    <property type="entry name" value="MORC_ATPase"/>
</dbReference>
<dbReference type="PANTHER" id="PTHR23336">
    <property type="entry name" value="ZINC FINGER CW-TYPE COILED-COIL DOMAIN PROTEIN 3"/>
    <property type="match status" value="1"/>
</dbReference>
<keyword evidence="1" id="KW-0175">Coiled coil</keyword>
<feature type="compositionally biased region" description="Basic and acidic residues" evidence="2">
    <location>
        <begin position="35"/>
        <end position="48"/>
    </location>
</feature>
<name>A0ABQ7NBW3_BRACM</name>
<dbReference type="EMBL" id="JADBGQ010000002">
    <property type="protein sequence ID" value="KAG5408393.1"/>
    <property type="molecule type" value="Genomic_DNA"/>
</dbReference>
<accession>A0ABQ7NBW3</accession>
<dbReference type="PANTHER" id="PTHR23336:SF78">
    <property type="entry name" value="PROTEIN MICRORCHIDIA 7"/>
    <property type="match status" value="1"/>
</dbReference>
<comment type="caution">
    <text evidence="3">The sequence shown here is derived from an EMBL/GenBank/DDBJ whole genome shotgun (WGS) entry which is preliminary data.</text>
</comment>
<organism evidence="3 4">
    <name type="scientific">Brassica rapa subsp. trilocularis</name>
    <dbReference type="NCBI Taxonomy" id="1813537"/>
    <lineage>
        <taxon>Eukaryota</taxon>
        <taxon>Viridiplantae</taxon>
        <taxon>Streptophyta</taxon>
        <taxon>Embryophyta</taxon>
        <taxon>Tracheophyta</taxon>
        <taxon>Spermatophyta</taxon>
        <taxon>Magnoliopsida</taxon>
        <taxon>eudicotyledons</taxon>
        <taxon>Gunneridae</taxon>
        <taxon>Pentapetalae</taxon>
        <taxon>rosids</taxon>
        <taxon>malvids</taxon>
        <taxon>Brassicales</taxon>
        <taxon>Brassicaceae</taxon>
        <taxon>Brassiceae</taxon>
        <taxon>Brassica</taxon>
    </lineage>
</organism>
<feature type="compositionally biased region" description="Polar residues" evidence="2">
    <location>
        <begin position="19"/>
        <end position="33"/>
    </location>
</feature>
<dbReference type="Proteomes" id="UP000823674">
    <property type="component" value="Chromosome A02"/>
</dbReference>
<keyword evidence="4" id="KW-1185">Reference proteome</keyword>
<evidence type="ECO:0000313" key="4">
    <source>
        <dbReference type="Proteomes" id="UP000823674"/>
    </source>
</evidence>
<evidence type="ECO:0000313" key="3">
    <source>
        <dbReference type="EMBL" id="KAG5408393.1"/>
    </source>
</evidence>